<dbReference type="PANTHER" id="PTHR23428">
    <property type="entry name" value="HISTONE H2B"/>
    <property type="match status" value="1"/>
</dbReference>
<comment type="similarity">
    <text evidence="2">Belongs to the histone H2B family.</text>
</comment>
<dbReference type="InterPro" id="IPR000558">
    <property type="entry name" value="Histone_H2B"/>
</dbReference>
<reference evidence="5" key="1">
    <citation type="submission" date="2025-08" db="UniProtKB">
        <authorList>
            <consortium name="RefSeq"/>
        </authorList>
    </citation>
    <scope>IDENTIFICATION</scope>
    <source>
        <tissue evidence="5">Fruit stalk</tissue>
    </source>
</reference>
<dbReference type="GO" id="GO:0046982">
    <property type="term" value="F:protein heterodimerization activity"/>
    <property type="evidence" value="ECO:0007669"/>
    <property type="project" value="InterPro"/>
</dbReference>
<dbReference type="PRINTS" id="PR00621">
    <property type="entry name" value="HISTONEH2B"/>
</dbReference>
<dbReference type="GO" id="GO:0000786">
    <property type="term" value="C:nucleosome"/>
    <property type="evidence" value="ECO:0007669"/>
    <property type="project" value="InterPro"/>
</dbReference>
<dbReference type="Gene3D" id="1.10.20.10">
    <property type="entry name" value="Histone, subunit A"/>
    <property type="match status" value="1"/>
</dbReference>
<sequence length="101" mass="11356">MAREREAMYMTYVFRVLKQVHLGMAISSKAMSVINSLMNDMFAGKATKLSKYTERRTLSSREIQEAVKLVLPGELGKDAVAEGSKAVTNYASYIEKQFKLV</sequence>
<dbReference type="InterPro" id="IPR007125">
    <property type="entry name" value="H2A/H2B/H3"/>
</dbReference>
<organism evidence="4 5">
    <name type="scientific">Durio zibethinus</name>
    <name type="common">Durian</name>
    <dbReference type="NCBI Taxonomy" id="66656"/>
    <lineage>
        <taxon>Eukaryota</taxon>
        <taxon>Viridiplantae</taxon>
        <taxon>Streptophyta</taxon>
        <taxon>Embryophyta</taxon>
        <taxon>Tracheophyta</taxon>
        <taxon>Spermatophyta</taxon>
        <taxon>Magnoliopsida</taxon>
        <taxon>eudicotyledons</taxon>
        <taxon>Gunneridae</taxon>
        <taxon>Pentapetalae</taxon>
        <taxon>rosids</taxon>
        <taxon>malvids</taxon>
        <taxon>Malvales</taxon>
        <taxon>Malvaceae</taxon>
        <taxon>Helicteroideae</taxon>
        <taxon>Durio</taxon>
    </lineage>
</organism>
<dbReference type="InterPro" id="IPR009072">
    <property type="entry name" value="Histone-fold"/>
</dbReference>
<dbReference type="KEGG" id="dzi:111302674"/>
<dbReference type="RefSeq" id="XP_022754204.1">
    <property type="nucleotide sequence ID" value="XM_022898469.1"/>
</dbReference>
<evidence type="ECO:0000256" key="1">
    <source>
        <dbReference type="ARBA" id="ARBA00002001"/>
    </source>
</evidence>
<dbReference type="CDD" id="cd22910">
    <property type="entry name" value="HFD_H2B"/>
    <property type="match status" value="1"/>
</dbReference>
<evidence type="ECO:0000313" key="5">
    <source>
        <dbReference type="RefSeq" id="XP_022754204.1"/>
    </source>
</evidence>
<comment type="function">
    <text evidence="1">Core component of nucleosome. Nucleosomes wrap and compact DNA into chromatin, limiting DNA accessibility to the cellular machineries which require DNA as a template. Histones thereby play a central role in transcription regulation, DNA repair, DNA replication and chromosomal stability. DNA accessibility is regulated via a complex set of post-translational modifications of histones, also called histone code, and nucleosome remodeling.</text>
</comment>
<protein>
    <submittedName>
        <fullName evidence="5">Late histone H2B.2.2-like</fullName>
    </submittedName>
</protein>
<feature type="domain" description="Core Histone H2A/H2B/H3" evidence="3">
    <location>
        <begin position="3"/>
        <end position="69"/>
    </location>
</feature>
<dbReference type="AlphaFoldDB" id="A0A6P5ZN11"/>
<evidence type="ECO:0000313" key="4">
    <source>
        <dbReference type="Proteomes" id="UP000515121"/>
    </source>
</evidence>
<name>A0A6P5ZN11_DURZI</name>
<dbReference type="GO" id="GO:0003677">
    <property type="term" value="F:DNA binding"/>
    <property type="evidence" value="ECO:0007669"/>
    <property type="project" value="InterPro"/>
</dbReference>
<dbReference type="SMART" id="SM00427">
    <property type="entry name" value="H2B"/>
    <property type="match status" value="1"/>
</dbReference>
<dbReference type="OrthoDB" id="1913820at2759"/>
<evidence type="ECO:0000256" key="2">
    <source>
        <dbReference type="ARBA" id="ARBA00006846"/>
    </source>
</evidence>
<dbReference type="SUPFAM" id="SSF47113">
    <property type="entry name" value="Histone-fold"/>
    <property type="match status" value="1"/>
</dbReference>
<evidence type="ECO:0000259" key="3">
    <source>
        <dbReference type="Pfam" id="PF00125"/>
    </source>
</evidence>
<dbReference type="GO" id="GO:0030527">
    <property type="term" value="F:structural constituent of chromatin"/>
    <property type="evidence" value="ECO:0007669"/>
    <property type="project" value="InterPro"/>
</dbReference>
<dbReference type="FunFam" id="1.10.20.10:FF:000043">
    <property type="entry name" value="Histone H2B"/>
    <property type="match status" value="1"/>
</dbReference>
<dbReference type="Proteomes" id="UP000515121">
    <property type="component" value="Unplaced"/>
</dbReference>
<gene>
    <name evidence="5" type="primary">LOC111302674</name>
</gene>
<accession>A0A6P5ZN11</accession>
<keyword evidence="4" id="KW-1185">Reference proteome</keyword>
<dbReference type="Pfam" id="PF00125">
    <property type="entry name" value="Histone"/>
    <property type="match status" value="1"/>
</dbReference>
<proteinExistence type="inferred from homology"/>
<dbReference type="GeneID" id="111302674"/>
<dbReference type="GO" id="GO:0005634">
    <property type="term" value="C:nucleus"/>
    <property type="evidence" value="ECO:0007669"/>
    <property type="project" value="UniProtKB-ARBA"/>
</dbReference>